<dbReference type="GO" id="GO:0009298">
    <property type="term" value="P:GDP-mannose biosynthetic process"/>
    <property type="evidence" value="ECO:0007669"/>
    <property type="project" value="InterPro"/>
</dbReference>
<dbReference type="PANTHER" id="PTHR10309:SF0">
    <property type="entry name" value="MANNOSE-6-PHOSPHATE ISOMERASE"/>
    <property type="match status" value="1"/>
</dbReference>
<dbReference type="PROSITE" id="PS00965">
    <property type="entry name" value="PMI_I_1"/>
    <property type="match status" value="1"/>
</dbReference>
<dbReference type="SUPFAM" id="SSF51182">
    <property type="entry name" value="RmlC-like cupins"/>
    <property type="match status" value="1"/>
</dbReference>
<dbReference type="InterPro" id="IPR014710">
    <property type="entry name" value="RmlC-like_jellyroll"/>
</dbReference>
<dbReference type="InterPro" id="IPR001250">
    <property type="entry name" value="Man6P_Isoase-1"/>
</dbReference>
<dbReference type="AlphaFoldDB" id="A0A1H4SJU6"/>
<evidence type="ECO:0000256" key="1">
    <source>
        <dbReference type="ARBA" id="ARBA00000757"/>
    </source>
</evidence>
<dbReference type="PANTHER" id="PTHR10309">
    <property type="entry name" value="MANNOSE-6-PHOSPHATE ISOMERASE"/>
    <property type="match status" value="1"/>
</dbReference>
<dbReference type="CDD" id="cd07011">
    <property type="entry name" value="cupin_PMI_type_I_N"/>
    <property type="match status" value="1"/>
</dbReference>
<dbReference type="GO" id="GO:0005975">
    <property type="term" value="P:carbohydrate metabolic process"/>
    <property type="evidence" value="ECO:0007669"/>
    <property type="project" value="InterPro"/>
</dbReference>
<organism evidence="10 11">
    <name type="scientific">Arthrobacter woluwensis</name>
    <dbReference type="NCBI Taxonomy" id="156980"/>
    <lineage>
        <taxon>Bacteria</taxon>
        <taxon>Bacillati</taxon>
        <taxon>Actinomycetota</taxon>
        <taxon>Actinomycetes</taxon>
        <taxon>Micrococcales</taxon>
        <taxon>Micrococcaceae</taxon>
        <taxon>Arthrobacter</taxon>
    </lineage>
</organism>
<dbReference type="EMBL" id="FNSN01000003">
    <property type="protein sequence ID" value="SEC44466.1"/>
    <property type="molecule type" value="Genomic_DNA"/>
</dbReference>
<feature type="active site" evidence="7">
    <location>
        <position position="281"/>
    </location>
</feature>
<dbReference type="Gene3D" id="1.10.441.10">
    <property type="entry name" value="Phosphomannose Isomerase, domain 2"/>
    <property type="match status" value="1"/>
</dbReference>
<evidence type="ECO:0000256" key="8">
    <source>
        <dbReference type="PIRSR" id="PIRSR001480-2"/>
    </source>
</evidence>
<keyword evidence="6 10" id="KW-0413">Isomerase</keyword>
<dbReference type="RefSeq" id="WP_066214579.1">
    <property type="nucleotide sequence ID" value="NZ_FNSN01000003.1"/>
</dbReference>
<evidence type="ECO:0000256" key="4">
    <source>
        <dbReference type="ARBA" id="ARBA00022723"/>
    </source>
</evidence>
<evidence type="ECO:0000259" key="9">
    <source>
        <dbReference type="Pfam" id="PF20511"/>
    </source>
</evidence>
<sequence length="419" mass="43993">MLRLDNELRPYAWGSTTAIAELLGRAPSGGPEAELWLGAHPDSPSRVPGGEGLDEVIAGDPAYFLGADSAAAFGPRLPFLMKVLAAAEPLSLQVHPSLEQAREGFAREEAAGVPRDAAWRNYKDDNHKPEMILALTPFRALCGFRPVEQSVALFEALAADASDDDARNHAAGIVAALRGAEPLRTAFAALLAGGDGLAAATSSLRAVADGLALDDPNRPALDAAADLQDKYPGDPGVLVSLLLHLVELAPGDAIHLPAGNVHAYLEGLGIEVMANSDNVLRGGLTPKHVDVPELLATVDFTPLPEVPRTPREETLLGQEVFTPPFREFALQRIELREGTEHLAVRQDGGTVVLVVRGALRLDSPQGELILQRGESAFIPASEDPVTAHPAVRTGAIATDGDDDVLAFAVSTGMGVSPAL</sequence>
<comment type="cofactor">
    <cofactor evidence="8">
        <name>Zn(2+)</name>
        <dbReference type="ChEBI" id="CHEBI:29105"/>
    </cofactor>
    <text evidence="8">Binds 1 zinc ion per subunit.</text>
</comment>
<dbReference type="EC" id="5.3.1.8" evidence="3"/>
<feature type="binding site" evidence="8">
    <location>
        <position position="262"/>
    </location>
    <ligand>
        <name>Zn(2+)</name>
        <dbReference type="ChEBI" id="CHEBI:29105"/>
    </ligand>
</feature>
<feature type="binding site" evidence="8">
    <location>
        <position position="130"/>
    </location>
    <ligand>
        <name>Zn(2+)</name>
        <dbReference type="ChEBI" id="CHEBI:29105"/>
    </ligand>
</feature>
<accession>A0A1H4SJU6</accession>
<dbReference type="Gene3D" id="2.60.120.10">
    <property type="entry name" value="Jelly Rolls"/>
    <property type="match status" value="2"/>
</dbReference>
<comment type="catalytic activity">
    <reaction evidence="1">
        <text>D-mannose 6-phosphate = D-fructose 6-phosphate</text>
        <dbReference type="Rhea" id="RHEA:12356"/>
        <dbReference type="ChEBI" id="CHEBI:58735"/>
        <dbReference type="ChEBI" id="CHEBI:61527"/>
        <dbReference type="EC" id="5.3.1.8"/>
    </reaction>
</comment>
<dbReference type="InterPro" id="IPR016305">
    <property type="entry name" value="Mannose-6-P_Isomerase"/>
</dbReference>
<feature type="domain" description="Phosphomannose isomerase type I catalytic" evidence="9">
    <location>
        <begin position="1"/>
        <end position="147"/>
    </location>
</feature>
<dbReference type="Pfam" id="PF20511">
    <property type="entry name" value="PMI_typeI_cat"/>
    <property type="match status" value="1"/>
</dbReference>
<dbReference type="InterPro" id="IPR018050">
    <property type="entry name" value="Pmannose_isomerase-type1_CS"/>
</dbReference>
<dbReference type="Proteomes" id="UP000182652">
    <property type="component" value="Unassembled WGS sequence"/>
</dbReference>
<evidence type="ECO:0000256" key="7">
    <source>
        <dbReference type="PIRSR" id="PIRSR001480-1"/>
    </source>
</evidence>
<dbReference type="InterPro" id="IPR011051">
    <property type="entry name" value="RmlC_Cupin_sf"/>
</dbReference>
<keyword evidence="5 8" id="KW-0862">Zinc</keyword>
<feature type="binding site" evidence="8">
    <location>
        <position position="93"/>
    </location>
    <ligand>
        <name>Zn(2+)</name>
        <dbReference type="ChEBI" id="CHEBI:29105"/>
    </ligand>
</feature>
<proteinExistence type="inferred from homology"/>
<evidence type="ECO:0000256" key="2">
    <source>
        <dbReference type="ARBA" id="ARBA00010772"/>
    </source>
</evidence>
<protein>
    <recommendedName>
        <fullName evidence="3">mannose-6-phosphate isomerase</fullName>
        <ecNumber evidence="3">5.3.1.8</ecNumber>
    </recommendedName>
</protein>
<gene>
    <name evidence="10" type="ORF">SAMN04489745_2886</name>
</gene>
<dbReference type="PRINTS" id="PR00714">
    <property type="entry name" value="MAN6PISMRASE"/>
</dbReference>
<evidence type="ECO:0000256" key="6">
    <source>
        <dbReference type="ARBA" id="ARBA00023235"/>
    </source>
</evidence>
<name>A0A1H4SJU6_9MICC</name>
<dbReference type="GO" id="GO:0004476">
    <property type="term" value="F:mannose-6-phosphate isomerase activity"/>
    <property type="evidence" value="ECO:0007669"/>
    <property type="project" value="UniProtKB-EC"/>
</dbReference>
<dbReference type="InterPro" id="IPR046457">
    <property type="entry name" value="PMI_typeI_cat"/>
</dbReference>
<evidence type="ECO:0000313" key="10">
    <source>
        <dbReference type="EMBL" id="SEC44466.1"/>
    </source>
</evidence>
<evidence type="ECO:0000256" key="3">
    <source>
        <dbReference type="ARBA" id="ARBA00011956"/>
    </source>
</evidence>
<dbReference type="PIRSF" id="PIRSF001480">
    <property type="entry name" value="Mannose-6-phosphate_isomerase"/>
    <property type="match status" value="1"/>
</dbReference>
<dbReference type="STRING" id="156980.SAMN04489745_2886"/>
<evidence type="ECO:0000313" key="11">
    <source>
        <dbReference type="Proteomes" id="UP000182652"/>
    </source>
</evidence>
<dbReference type="GO" id="GO:0008270">
    <property type="term" value="F:zinc ion binding"/>
    <property type="evidence" value="ECO:0007669"/>
    <property type="project" value="InterPro"/>
</dbReference>
<keyword evidence="11" id="KW-1185">Reference proteome</keyword>
<dbReference type="GO" id="GO:0005829">
    <property type="term" value="C:cytosol"/>
    <property type="evidence" value="ECO:0007669"/>
    <property type="project" value="TreeGrafter"/>
</dbReference>
<reference evidence="10 11" key="1">
    <citation type="submission" date="2016-10" db="EMBL/GenBank/DDBJ databases">
        <authorList>
            <person name="de Groot N.N."/>
        </authorList>
    </citation>
    <scope>NUCLEOTIDE SEQUENCE [LARGE SCALE GENOMIC DNA]</scope>
    <source>
        <strain evidence="10 11">DSM 10495</strain>
    </source>
</reference>
<feature type="binding site" evidence="8">
    <location>
        <position position="95"/>
    </location>
    <ligand>
        <name>Zn(2+)</name>
        <dbReference type="ChEBI" id="CHEBI:29105"/>
    </ligand>
</feature>
<evidence type="ECO:0000256" key="5">
    <source>
        <dbReference type="ARBA" id="ARBA00022833"/>
    </source>
</evidence>
<keyword evidence="4 8" id="KW-0479">Metal-binding</keyword>
<comment type="similarity">
    <text evidence="2">Belongs to the mannose-6-phosphate isomerase type 1 family.</text>
</comment>
<dbReference type="NCBIfam" id="TIGR00218">
    <property type="entry name" value="manA"/>
    <property type="match status" value="1"/>
</dbReference>